<accession>A0A7G5XF73</accession>
<evidence type="ECO:0000256" key="3">
    <source>
        <dbReference type="ARBA" id="ARBA00022729"/>
    </source>
</evidence>
<dbReference type="Pfam" id="PF14322">
    <property type="entry name" value="SusD-like_3"/>
    <property type="match status" value="1"/>
</dbReference>
<sequence>MIRSIKNKLFLLLVAAVAFTSCKKSFLELNPPTSLTPGQALATEADLQVALRGAYAGLRGVDYFGRSVPILGDIMADNTYQHAVNTNRYTLFNTYSFVVTDGNALGLWTSAYSVILRANNIINSPVASNANVSQYKGEAYALRALSYFTLVRYFSKPFTEAPDSYGVPLVTTYNPDDKPGRATVAQVYALILSDLTQAYTLMTKYTNSSQFSKYAAKGLEAKVHMTMGTKASALAAALDVINNGGFGSLTAANHAAYWTSPAIRTDKLETLFEVSSDAVGNLSFDALSYLYSQAGNYGDLVVADDLYALFGAADVRKALYPVVPRPAAGAAIPTVNKYPAITGDLSETKVLRLSEMYLIAAEASLPASEANALTYVNYVTSRRGADAIASTGNQLFEDIITERRKELAFEGDRYMDLQRLKRTVSRSTNYPAAARTIDFTNFRRILPIPQSETDANPTIKAQQNSGYN</sequence>
<protein>
    <submittedName>
        <fullName evidence="9">RagB/SusD family nutrient uptake outer membrane protein</fullName>
    </submittedName>
</protein>
<name>A0A7G5XF73_9BACT</name>
<comment type="subcellular location">
    <subcellularLocation>
        <location evidence="1">Cell outer membrane</location>
    </subcellularLocation>
</comment>
<dbReference type="Gene3D" id="1.25.40.390">
    <property type="match status" value="1"/>
</dbReference>
<dbReference type="InterPro" id="IPR033985">
    <property type="entry name" value="SusD-like_N"/>
</dbReference>
<feature type="domain" description="RagB/SusD" evidence="7">
    <location>
        <begin position="346"/>
        <end position="467"/>
    </location>
</feature>
<dbReference type="Pfam" id="PF07980">
    <property type="entry name" value="SusD_RagB"/>
    <property type="match status" value="1"/>
</dbReference>
<feature type="signal peptide" evidence="6">
    <location>
        <begin position="1"/>
        <end position="23"/>
    </location>
</feature>
<dbReference type="AlphaFoldDB" id="A0A7G5XF73"/>
<comment type="similarity">
    <text evidence="2">Belongs to the SusD family.</text>
</comment>
<dbReference type="CDD" id="cd08977">
    <property type="entry name" value="SusD"/>
    <property type="match status" value="1"/>
</dbReference>
<reference evidence="10" key="1">
    <citation type="submission" date="2020-08" db="EMBL/GenBank/DDBJ databases">
        <title>Lacibacter sp. S13-6-6 genome sequencing.</title>
        <authorList>
            <person name="Jin L."/>
        </authorList>
    </citation>
    <scope>NUCLEOTIDE SEQUENCE [LARGE SCALE GENOMIC DNA]</scope>
    <source>
        <strain evidence="10">S13-6-6</strain>
    </source>
</reference>
<evidence type="ECO:0000259" key="8">
    <source>
        <dbReference type="Pfam" id="PF14322"/>
    </source>
</evidence>
<keyword evidence="4" id="KW-0472">Membrane</keyword>
<dbReference type="Proteomes" id="UP000515344">
    <property type="component" value="Chromosome"/>
</dbReference>
<feature type="chain" id="PRO_5028891687" evidence="6">
    <location>
        <begin position="24"/>
        <end position="468"/>
    </location>
</feature>
<evidence type="ECO:0000313" key="10">
    <source>
        <dbReference type="Proteomes" id="UP000515344"/>
    </source>
</evidence>
<keyword evidence="5" id="KW-0998">Cell outer membrane</keyword>
<dbReference type="InterPro" id="IPR011990">
    <property type="entry name" value="TPR-like_helical_dom_sf"/>
</dbReference>
<dbReference type="RefSeq" id="WP_182802388.1">
    <property type="nucleotide sequence ID" value="NZ_CP060007.1"/>
</dbReference>
<evidence type="ECO:0000259" key="7">
    <source>
        <dbReference type="Pfam" id="PF07980"/>
    </source>
</evidence>
<keyword evidence="3 6" id="KW-0732">Signal</keyword>
<dbReference type="EMBL" id="CP060007">
    <property type="protein sequence ID" value="QNA44126.1"/>
    <property type="molecule type" value="Genomic_DNA"/>
</dbReference>
<evidence type="ECO:0000256" key="6">
    <source>
        <dbReference type="SAM" id="SignalP"/>
    </source>
</evidence>
<evidence type="ECO:0000256" key="4">
    <source>
        <dbReference type="ARBA" id="ARBA00023136"/>
    </source>
</evidence>
<dbReference type="Gene3D" id="1.25.40.900">
    <property type="match status" value="1"/>
</dbReference>
<organism evidence="9 10">
    <name type="scientific">Lacibacter sediminis</name>
    <dbReference type="NCBI Taxonomy" id="2760713"/>
    <lineage>
        <taxon>Bacteria</taxon>
        <taxon>Pseudomonadati</taxon>
        <taxon>Bacteroidota</taxon>
        <taxon>Chitinophagia</taxon>
        <taxon>Chitinophagales</taxon>
        <taxon>Chitinophagaceae</taxon>
        <taxon>Lacibacter</taxon>
    </lineage>
</organism>
<dbReference type="PROSITE" id="PS51257">
    <property type="entry name" value="PROKAR_LIPOPROTEIN"/>
    <property type="match status" value="1"/>
</dbReference>
<evidence type="ECO:0000256" key="1">
    <source>
        <dbReference type="ARBA" id="ARBA00004442"/>
    </source>
</evidence>
<feature type="domain" description="SusD-like N-terminal" evidence="8">
    <location>
        <begin position="26"/>
        <end position="223"/>
    </location>
</feature>
<dbReference type="GO" id="GO:0009279">
    <property type="term" value="C:cell outer membrane"/>
    <property type="evidence" value="ECO:0007669"/>
    <property type="project" value="UniProtKB-SubCell"/>
</dbReference>
<dbReference type="InterPro" id="IPR012944">
    <property type="entry name" value="SusD_RagB_dom"/>
</dbReference>
<dbReference type="KEGG" id="lacs:H4075_18955"/>
<evidence type="ECO:0000256" key="5">
    <source>
        <dbReference type="ARBA" id="ARBA00023237"/>
    </source>
</evidence>
<dbReference type="Gene3D" id="2.20.20.130">
    <property type="match status" value="1"/>
</dbReference>
<dbReference type="SUPFAM" id="SSF48452">
    <property type="entry name" value="TPR-like"/>
    <property type="match status" value="1"/>
</dbReference>
<evidence type="ECO:0000256" key="2">
    <source>
        <dbReference type="ARBA" id="ARBA00006275"/>
    </source>
</evidence>
<proteinExistence type="inferred from homology"/>
<evidence type="ECO:0000313" key="9">
    <source>
        <dbReference type="EMBL" id="QNA44126.1"/>
    </source>
</evidence>
<keyword evidence="10" id="KW-1185">Reference proteome</keyword>
<gene>
    <name evidence="9" type="ORF">H4075_18955</name>
</gene>